<dbReference type="PROSITE" id="PS51257">
    <property type="entry name" value="PROKAR_LIPOPROTEIN"/>
    <property type="match status" value="1"/>
</dbReference>
<reference evidence="2" key="1">
    <citation type="submission" date="2023-06" db="EMBL/GenBank/DDBJ databases">
        <title>Genomic of Parafulvivirga corallium.</title>
        <authorList>
            <person name="Wang G."/>
        </authorList>
    </citation>
    <scope>NUCLEOTIDE SEQUENCE</scope>
    <source>
        <strain evidence="2">BMA10</strain>
    </source>
</reference>
<evidence type="ECO:0000313" key="3">
    <source>
        <dbReference type="Proteomes" id="UP001172082"/>
    </source>
</evidence>
<dbReference type="EMBL" id="JAUJEA010000010">
    <property type="protein sequence ID" value="MDN5204185.1"/>
    <property type="molecule type" value="Genomic_DNA"/>
</dbReference>
<comment type="caution">
    <text evidence="2">The sequence shown here is derived from an EMBL/GenBank/DDBJ whole genome shotgun (WGS) entry which is preliminary data.</text>
</comment>
<keyword evidence="1" id="KW-0812">Transmembrane</keyword>
<feature type="transmembrane region" description="Helical" evidence="1">
    <location>
        <begin position="46"/>
        <end position="68"/>
    </location>
</feature>
<keyword evidence="1" id="KW-0472">Membrane</keyword>
<accession>A0ABT8KTU8</accession>
<name>A0ABT8KTU8_9BACT</name>
<organism evidence="2 3">
    <name type="scientific">Splendidivirga corallicola</name>
    <dbReference type="NCBI Taxonomy" id="3051826"/>
    <lineage>
        <taxon>Bacteria</taxon>
        <taxon>Pseudomonadati</taxon>
        <taxon>Bacteroidota</taxon>
        <taxon>Cytophagia</taxon>
        <taxon>Cytophagales</taxon>
        <taxon>Splendidivirgaceae</taxon>
        <taxon>Splendidivirga</taxon>
    </lineage>
</organism>
<keyword evidence="3" id="KW-1185">Reference proteome</keyword>
<sequence length="70" mass="7827">MEFLKGIELSLITQIISLACLYLIDSELKSNKIGSLGEKLRSKIKIFKYIIMGTIVATALLGLFGYLYPK</sequence>
<proteinExistence type="predicted"/>
<evidence type="ECO:0000256" key="1">
    <source>
        <dbReference type="SAM" id="Phobius"/>
    </source>
</evidence>
<dbReference type="Proteomes" id="UP001172082">
    <property type="component" value="Unassembled WGS sequence"/>
</dbReference>
<dbReference type="RefSeq" id="WP_346754209.1">
    <property type="nucleotide sequence ID" value="NZ_JAUJEA010000010.1"/>
</dbReference>
<protein>
    <recommendedName>
        <fullName evidence="4">Protein-export membrane protein SecG</fullName>
    </recommendedName>
</protein>
<evidence type="ECO:0008006" key="4">
    <source>
        <dbReference type="Google" id="ProtNLM"/>
    </source>
</evidence>
<evidence type="ECO:0000313" key="2">
    <source>
        <dbReference type="EMBL" id="MDN5204185.1"/>
    </source>
</evidence>
<gene>
    <name evidence="2" type="ORF">QQ008_22525</name>
</gene>
<keyword evidence="1" id="KW-1133">Transmembrane helix</keyword>